<organism evidence="1 2">
    <name type="scientific">Syntrophomonas wolfei</name>
    <dbReference type="NCBI Taxonomy" id="863"/>
    <lineage>
        <taxon>Bacteria</taxon>
        <taxon>Bacillati</taxon>
        <taxon>Bacillota</taxon>
        <taxon>Clostridia</taxon>
        <taxon>Eubacteriales</taxon>
        <taxon>Syntrophomonadaceae</taxon>
        <taxon>Syntrophomonas</taxon>
    </lineage>
</organism>
<dbReference type="PANTHER" id="PTHR37945:SF1">
    <property type="entry name" value="EXTRACELLULAR TUNGSTATE BINDING PROTEIN"/>
    <property type="match status" value="1"/>
</dbReference>
<dbReference type="AlphaFoldDB" id="A0A354YUE0"/>
<dbReference type="PANTHER" id="PTHR37945">
    <property type="entry name" value="EXTRACELLULAR TUNGSTATE BINDING PROTEIN"/>
    <property type="match status" value="1"/>
</dbReference>
<accession>A0A354YUE0</accession>
<reference evidence="1 2" key="1">
    <citation type="journal article" date="2018" name="Nat. Biotechnol.">
        <title>A standardized bacterial taxonomy based on genome phylogeny substantially revises the tree of life.</title>
        <authorList>
            <person name="Parks D.H."/>
            <person name="Chuvochina M."/>
            <person name="Waite D.W."/>
            <person name="Rinke C."/>
            <person name="Skarshewski A."/>
            <person name="Chaumeil P.A."/>
            <person name="Hugenholtz P."/>
        </authorList>
    </citation>
    <scope>NUCLEOTIDE SEQUENCE [LARGE SCALE GENOMIC DNA]</scope>
    <source>
        <strain evidence="1">UBA10948</strain>
    </source>
</reference>
<dbReference type="Gene3D" id="3.40.190.10">
    <property type="entry name" value="Periplasmic binding protein-like II"/>
    <property type="match status" value="1"/>
</dbReference>
<dbReference type="EMBL" id="DNZF01000069">
    <property type="protein sequence ID" value="HBK52950.1"/>
    <property type="molecule type" value="Genomic_DNA"/>
</dbReference>
<feature type="non-terminal residue" evidence="1">
    <location>
        <position position="1"/>
    </location>
</feature>
<gene>
    <name evidence="1" type="ORF">DDZ44_03290</name>
</gene>
<dbReference type="InterPro" id="IPR052738">
    <property type="entry name" value="ABC-Tungstate_binding"/>
</dbReference>
<evidence type="ECO:0000313" key="2">
    <source>
        <dbReference type="Proteomes" id="UP000263273"/>
    </source>
</evidence>
<proteinExistence type="predicted"/>
<evidence type="ECO:0000313" key="1">
    <source>
        <dbReference type="EMBL" id="HBK52950.1"/>
    </source>
</evidence>
<dbReference type="Proteomes" id="UP000263273">
    <property type="component" value="Unassembled WGS sequence"/>
</dbReference>
<comment type="caution">
    <text evidence="1">The sequence shown here is derived from an EMBL/GenBank/DDBJ whole genome shotgun (WGS) entry which is preliminary data.</text>
</comment>
<sequence>EKDEALLNFITLIPVNPQKFPEVKDKPAMQFIEYCTSEEGQTIIRDFGKDKYGEALFFPNSAEGKKLDK</sequence>
<protein>
    <submittedName>
        <fullName evidence="1">Tungsten ABC transporter permease</fullName>
    </submittedName>
</protein>
<name>A0A354YUE0_9FIRM</name>